<reference evidence="1" key="1">
    <citation type="submission" date="2020-02" db="EMBL/GenBank/DDBJ databases">
        <authorList>
            <person name="Meier V. D."/>
        </authorList>
    </citation>
    <scope>NUCLEOTIDE SEQUENCE</scope>
    <source>
        <strain evidence="1">AVDCRST_MAG69</strain>
    </source>
</reference>
<dbReference type="AlphaFoldDB" id="A0A6J4SY36"/>
<evidence type="ECO:0000313" key="1">
    <source>
        <dbReference type="EMBL" id="CAA9508256.1"/>
    </source>
</evidence>
<dbReference type="SUPFAM" id="SSF53187">
    <property type="entry name" value="Zn-dependent exopeptidases"/>
    <property type="match status" value="1"/>
</dbReference>
<sequence length="76" mass="7831">MSSPPDPGTRALVTPASEAEKASLNETFADLCRIVSPFGSERACATRVADELRAMGVDVHEDDAAPAAGAECGNLL</sequence>
<proteinExistence type="predicted"/>
<dbReference type="Gene3D" id="3.40.630.10">
    <property type="entry name" value="Zn peptidases"/>
    <property type="match status" value="1"/>
</dbReference>
<name>A0A6J4SY36_9ACTN</name>
<protein>
    <submittedName>
        <fullName evidence="1">Uncharacterized protein</fullName>
    </submittedName>
</protein>
<feature type="non-terminal residue" evidence="1">
    <location>
        <position position="76"/>
    </location>
</feature>
<gene>
    <name evidence="1" type="ORF">AVDCRST_MAG69-2327</name>
</gene>
<accession>A0A6J4SY36</accession>
<organism evidence="1">
    <name type="scientific">uncultured Solirubrobacteraceae bacterium</name>
    <dbReference type="NCBI Taxonomy" id="1162706"/>
    <lineage>
        <taxon>Bacteria</taxon>
        <taxon>Bacillati</taxon>
        <taxon>Actinomycetota</taxon>
        <taxon>Thermoleophilia</taxon>
        <taxon>Solirubrobacterales</taxon>
        <taxon>Solirubrobacteraceae</taxon>
        <taxon>environmental samples</taxon>
    </lineage>
</organism>
<dbReference type="EMBL" id="CADCVP010000251">
    <property type="protein sequence ID" value="CAA9508256.1"/>
    <property type="molecule type" value="Genomic_DNA"/>
</dbReference>